<dbReference type="PANTHER" id="PTHR43808">
    <property type="entry name" value="ACETYLORNITHINE DEACETYLASE"/>
    <property type="match status" value="1"/>
</dbReference>
<dbReference type="PANTHER" id="PTHR43808:SF24">
    <property type="entry name" value="N-FORMYL-4-AMINO-5-AMINOMETHYL-2-METHYLPYRIMIDINE DEFORMYLASE"/>
    <property type="match status" value="1"/>
</dbReference>
<dbReference type="Pfam" id="PF01546">
    <property type="entry name" value="Peptidase_M20"/>
    <property type="match status" value="1"/>
</dbReference>
<organism evidence="9 10">
    <name type="scientific">Staphylococcus pettenkoferi</name>
    <dbReference type="NCBI Taxonomy" id="170573"/>
    <lineage>
        <taxon>Bacteria</taxon>
        <taxon>Bacillati</taxon>
        <taxon>Bacillota</taxon>
        <taxon>Bacilli</taxon>
        <taxon>Bacillales</taxon>
        <taxon>Staphylococcaceae</taxon>
        <taxon>Staphylococcus</taxon>
    </lineage>
</organism>
<dbReference type="InterPro" id="IPR036264">
    <property type="entry name" value="Bact_exopeptidase_dim_dom"/>
</dbReference>
<dbReference type="EMBL" id="JANSKX010000004">
    <property type="protein sequence ID" value="MCY1593950.1"/>
    <property type="molecule type" value="Genomic_DNA"/>
</dbReference>
<keyword evidence="4" id="KW-0479">Metal-binding</keyword>
<dbReference type="AlphaFoldDB" id="A0A9Q4GYZ1"/>
<dbReference type="SUPFAM" id="SSF55031">
    <property type="entry name" value="Bacterial exopeptidase dimerisation domain"/>
    <property type="match status" value="1"/>
</dbReference>
<feature type="domain" description="Peptidase M20 dimerisation" evidence="8">
    <location>
        <begin position="184"/>
        <end position="293"/>
    </location>
</feature>
<dbReference type="Gene3D" id="3.30.70.360">
    <property type="match status" value="1"/>
</dbReference>
<evidence type="ECO:0000256" key="5">
    <source>
        <dbReference type="ARBA" id="ARBA00022801"/>
    </source>
</evidence>
<keyword evidence="6" id="KW-0862">Zinc</keyword>
<dbReference type="NCBIfam" id="TIGR01910">
    <property type="entry name" value="DapE-ArgE"/>
    <property type="match status" value="1"/>
</dbReference>
<proteinExistence type="inferred from homology"/>
<dbReference type="GO" id="GO:0046872">
    <property type="term" value="F:metal ion binding"/>
    <property type="evidence" value="ECO:0007669"/>
    <property type="project" value="UniProtKB-KW"/>
</dbReference>
<evidence type="ECO:0000256" key="2">
    <source>
        <dbReference type="ARBA" id="ARBA00001947"/>
    </source>
</evidence>
<accession>A0A9Q4GYZ1</accession>
<dbReference type="Proteomes" id="UP001081438">
    <property type="component" value="Unassembled WGS sequence"/>
</dbReference>
<dbReference type="RefSeq" id="WP_268210632.1">
    <property type="nucleotide sequence ID" value="NZ_JANSKK010000005.1"/>
</dbReference>
<dbReference type="NCBIfam" id="NF006370">
    <property type="entry name" value="PRK08596.1"/>
    <property type="match status" value="1"/>
</dbReference>
<dbReference type="Gene3D" id="3.40.630.10">
    <property type="entry name" value="Zn peptidases"/>
    <property type="match status" value="2"/>
</dbReference>
<evidence type="ECO:0000259" key="8">
    <source>
        <dbReference type="Pfam" id="PF07687"/>
    </source>
</evidence>
<dbReference type="InterPro" id="IPR011650">
    <property type="entry name" value="Peptidase_M20_dimer"/>
</dbReference>
<evidence type="ECO:0000256" key="1">
    <source>
        <dbReference type="ARBA" id="ARBA00001941"/>
    </source>
</evidence>
<keyword evidence="5 9" id="KW-0378">Hydrolase</keyword>
<comment type="cofactor">
    <cofactor evidence="2">
        <name>Zn(2+)</name>
        <dbReference type="ChEBI" id="CHEBI:29105"/>
    </cofactor>
</comment>
<evidence type="ECO:0000313" key="9">
    <source>
        <dbReference type="EMBL" id="MCY1593950.1"/>
    </source>
</evidence>
<name>A0A9Q4GYZ1_9STAP</name>
<dbReference type="SUPFAM" id="SSF53187">
    <property type="entry name" value="Zn-dependent exopeptidases"/>
    <property type="match status" value="1"/>
</dbReference>
<sequence>MNERLFHILELLVKYQTESPPARNTDPLQDEIQHFLEELGFEVDRYPLYENDSVINATLKGSDPTAPKLILNGHVDVAHVGDSSDWTYPPFELTQVDDYLYGRGVADMKGGVASLLYVLEKLHHEHIQPQGDIIVQSVVGEEVGEAGTKTACEHAPQADLGLVLDTSEQVAQGQGGVITGWITVKSAKTVHDGARQQMIHAGGGLYGASAIEKMSKVIQALNELERHWAVTKSYPEMPAGSTTINPAYIEGGRHPAFVADECKLWITVHYLPNENHDEIVAEIEDYLNKVAEADVWLRNNPLQYDWGGTSMIEDKNEVFPSFTIPTDHPGYAMLQDAHEKVMQQPLQATMSTTVTDGGWLEYFDIPTILYGPGDLTEAHSVDEKIKTEELEHFAQVLEVFLKSWYAAPQKSQ</sequence>
<dbReference type="EC" id="3.5.1.16" evidence="9"/>
<evidence type="ECO:0000256" key="6">
    <source>
        <dbReference type="ARBA" id="ARBA00022833"/>
    </source>
</evidence>
<keyword evidence="7" id="KW-0170">Cobalt</keyword>
<comment type="similarity">
    <text evidence="3">Belongs to the peptidase M20A family.</text>
</comment>
<comment type="cofactor">
    <cofactor evidence="1">
        <name>Co(2+)</name>
        <dbReference type="ChEBI" id="CHEBI:48828"/>
    </cofactor>
</comment>
<comment type="caution">
    <text evidence="9">The sequence shown here is derived from an EMBL/GenBank/DDBJ whole genome shotgun (WGS) entry which is preliminary data.</text>
</comment>
<evidence type="ECO:0000256" key="3">
    <source>
        <dbReference type="ARBA" id="ARBA00006247"/>
    </source>
</evidence>
<evidence type="ECO:0000256" key="7">
    <source>
        <dbReference type="ARBA" id="ARBA00023285"/>
    </source>
</evidence>
<reference evidence="9" key="1">
    <citation type="journal article" date="2022" name="Int. J. Mol. Sci.">
        <title>Phenotypic and genotypic virulence characterisation of Staphylococcus pettenkoferi strains isolated from human bloodstream and diabetic foot infections.</title>
        <authorList>
            <person name="Magnan C."/>
        </authorList>
    </citation>
    <scope>NUCLEOTIDE SEQUENCE</scope>
    <source>
        <strain evidence="9">NSP020P</strain>
    </source>
</reference>
<gene>
    <name evidence="9" type="ORF">NW112_01690</name>
</gene>
<dbReference type="InterPro" id="IPR050072">
    <property type="entry name" value="Peptidase_M20A"/>
</dbReference>
<evidence type="ECO:0000256" key="4">
    <source>
        <dbReference type="ARBA" id="ARBA00022723"/>
    </source>
</evidence>
<protein>
    <submittedName>
        <fullName evidence="9">Acetylornithine deacetylase</fullName>
        <ecNumber evidence="9">3.5.1.16</ecNumber>
    </submittedName>
</protein>
<dbReference type="InterPro" id="IPR010182">
    <property type="entry name" value="ArgE/DapE"/>
</dbReference>
<evidence type="ECO:0000313" key="10">
    <source>
        <dbReference type="Proteomes" id="UP001081438"/>
    </source>
</evidence>
<dbReference type="Pfam" id="PF07687">
    <property type="entry name" value="M20_dimer"/>
    <property type="match status" value="1"/>
</dbReference>
<dbReference type="InterPro" id="IPR002933">
    <property type="entry name" value="Peptidase_M20"/>
</dbReference>
<dbReference type="GO" id="GO:0008777">
    <property type="term" value="F:acetylornithine deacetylase activity"/>
    <property type="evidence" value="ECO:0007669"/>
    <property type="project" value="UniProtKB-EC"/>
</dbReference>